<name>A0A6J4UVV8_9CYAN</name>
<dbReference type="EMBL" id="CADCWO010000036">
    <property type="protein sequence ID" value="CAA9560017.1"/>
    <property type="molecule type" value="Genomic_DNA"/>
</dbReference>
<proteinExistence type="predicted"/>
<organism evidence="1">
    <name type="scientific">uncultured Synechococcales cyanobacterium</name>
    <dbReference type="NCBI Taxonomy" id="1936017"/>
    <lineage>
        <taxon>Bacteria</taxon>
        <taxon>Bacillati</taxon>
        <taxon>Cyanobacteriota</taxon>
        <taxon>Cyanophyceae</taxon>
        <taxon>Synechococcales</taxon>
        <taxon>environmental samples</taxon>
    </lineage>
</organism>
<accession>A0A6J4UVV8</accession>
<protein>
    <submittedName>
        <fullName evidence="1">Uncharacterized protein</fullName>
    </submittedName>
</protein>
<sequence length="74" mass="8095">MFDLEDYVVNQTTQQIGKVIGHGHSMINNNYEPTLKVLVDQGEGSDQPELVVEDLSSVWSQYQNSDPTAGAAGQ</sequence>
<evidence type="ECO:0000313" key="1">
    <source>
        <dbReference type="EMBL" id="CAA9560017.1"/>
    </source>
</evidence>
<gene>
    <name evidence="1" type="ORF">AVDCRST_MAG81-558</name>
</gene>
<reference evidence="1" key="1">
    <citation type="submission" date="2020-02" db="EMBL/GenBank/DDBJ databases">
        <authorList>
            <person name="Meier V. D."/>
        </authorList>
    </citation>
    <scope>NUCLEOTIDE SEQUENCE</scope>
    <source>
        <strain evidence="1">AVDCRST_MAG81</strain>
    </source>
</reference>
<dbReference type="AlphaFoldDB" id="A0A6J4UVV8"/>